<gene>
    <name evidence="1" type="ORF">SPELUC_LOCUS3440</name>
</gene>
<keyword evidence="2" id="KW-1185">Reference proteome</keyword>
<dbReference type="Proteomes" id="UP000789366">
    <property type="component" value="Unassembled WGS sequence"/>
</dbReference>
<dbReference type="EMBL" id="CAJVPW010002629">
    <property type="protein sequence ID" value="CAG8510189.1"/>
    <property type="molecule type" value="Genomic_DNA"/>
</dbReference>
<name>A0ACA9L6K9_9GLOM</name>
<sequence>MRSGDFENAMNQISTEKSEDYNKIKALSTKFQIEVFLQEFRKKDFESYVGLCVGSLVMWKTSNESIIQAFLKNFDSYIWEFIEVTTIQNNNWDGTIEKPFIPNTLLKITDKDEAKDKDNLFQKLRKIEEKKEDSENKIIQKLQDNEKIIQELKKFLLKEID</sequence>
<proteinExistence type="predicted"/>
<comment type="caution">
    <text evidence="1">The sequence shown here is derived from an EMBL/GenBank/DDBJ whole genome shotgun (WGS) entry which is preliminary data.</text>
</comment>
<reference evidence="1" key="1">
    <citation type="submission" date="2021-06" db="EMBL/GenBank/DDBJ databases">
        <authorList>
            <person name="Kallberg Y."/>
            <person name="Tangrot J."/>
            <person name="Rosling A."/>
        </authorList>
    </citation>
    <scope>NUCLEOTIDE SEQUENCE</scope>
    <source>
        <strain evidence="1">28 12/20/2015</strain>
    </source>
</reference>
<evidence type="ECO:0000313" key="2">
    <source>
        <dbReference type="Proteomes" id="UP000789366"/>
    </source>
</evidence>
<protein>
    <submittedName>
        <fullName evidence="1">1287_t:CDS:1</fullName>
    </submittedName>
</protein>
<evidence type="ECO:0000313" key="1">
    <source>
        <dbReference type="EMBL" id="CAG8510189.1"/>
    </source>
</evidence>
<accession>A0ACA9L6K9</accession>
<organism evidence="1 2">
    <name type="scientific">Cetraspora pellucida</name>
    <dbReference type="NCBI Taxonomy" id="1433469"/>
    <lineage>
        <taxon>Eukaryota</taxon>
        <taxon>Fungi</taxon>
        <taxon>Fungi incertae sedis</taxon>
        <taxon>Mucoromycota</taxon>
        <taxon>Glomeromycotina</taxon>
        <taxon>Glomeromycetes</taxon>
        <taxon>Diversisporales</taxon>
        <taxon>Gigasporaceae</taxon>
        <taxon>Cetraspora</taxon>
    </lineage>
</organism>